<evidence type="ECO:0000256" key="5">
    <source>
        <dbReference type="SAM" id="Phobius"/>
    </source>
</evidence>
<dbReference type="Pfam" id="PF01740">
    <property type="entry name" value="STAS"/>
    <property type="match status" value="1"/>
</dbReference>
<dbReference type="EMBL" id="BKAJ01000072">
    <property type="protein sequence ID" value="GEP56926.1"/>
    <property type="molecule type" value="Genomic_DNA"/>
</dbReference>
<evidence type="ECO:0000259" key="6">
    <source>
        <dbReference type="PROSITE" id="PS50801"/>
    </source>
</evidence>
<feature type="transmembrane region" description="Helical" evidence="5">
    <location>
        <begin position="212"/>
        <end position="229"/>
    </location>
</feature>
<accession>A0A512NDA0</accession>
<feature type="transmembrane region" description="Helical" evidence="5">
    <location>
        <begin position="391"/>
        <end position="423"/>
    </location>
</feature>
<keyword evidence="4 5" id="KW-0472">Membrane</keyword>
<dbReference type="AlphaFoldDB" id="A0A512NDA0"/>
<evidence type="ECO:0000256" key="2">
    <source>
        <dbReference type="ARBA" id="ARBA00022692"/>
    </source>
</evidence>
<dbReference type="Proteomes" id="UP000321058">
    <property type="component" value="Unassembled WGS sequence"/>
</dbReference>
<gene>
    <name evidence="7" type="ORF">RSO01_40920</name>
</gene>
<feature type="transmembrane region" description="Helical" evidence="5">
    <location>
        <begin position="34"/>
        <end position="54"/>
    </location>
</feature>
<sequence length="579" mass="59848">MPAIGLKAIMRGIGDLPVLDWLAGYAPRRFRLDAIAGLSLAAFAIPESLAYASLAGLPPVSGLYCYLVAGLAYALIGSSRQAAIGPTSAMSIAVAAGIGALAAGDPGRAVALASGIALVVGIICIVGRFVGLANLAYFLSDAVVAGFKTGAALYIASTQLPKLLGLEGGHGNFFERLVEVAHGLPDASWPSFAVGAAAIVLFLALERALPGRPTTLIVVGAAIALASVFDPGRYGVKLVGELPQGLPMPALPDLSADDLVALLPTAFACFLLAYSEAISVARTFAQKNGYDIDPERELLAVGASNLATSMVRGFPVTGGMSQSAVNDMGGATSPMSLIVTSGAVALTLLFLAGLFRHLPEPILGAIVLMAAKHLVKVEDLRELRRASRMEFHLALIALVGVLLFGLLQGLLLAAVGCIIALVARASHPVVAVLARDPASGRYINHARLAEVAGRSSVLVLRTAGGWLYFNVDQINRRLLELLAAAGRPIDAVVLDFSMVPTMDLTATAGLRSLARSLARRGIALHLAELRDDLREDLQARGAEADLGTLVSHRTVEQAVAAAQGQAGYSGSQSSENPTA</sequence>
<dbReference type="OrthoDB" id="9769739at2"/>
<dbReference type="InterPro" id="IPR002645">
    <property type="entry name" value="STAS_dom"/>
</dbReference>
<dbReference type="SUPFAM" id="SSF52091">
    <property type="entry name" value="SpoIIaa-like"/>
    <property type="match status" value="1"/>
</dbReference>
<dbReference type="CDD" id="cd07042">
    <property type="entry name" value="STAS_SulP_like_sulfate_transporter"/>
    <property type="match status" value="1"/>
</dbReference>
<keyword evidence="3 5" id="KW-1133">Transmembrane helix</keyword>
<keyword evidence="8" id="KW-1185">Reference proteome</keyword>
<feature type="transmembrane region" description="Helical" evidence="5">
    <location>
        <begin position="137"/>
        <end position="156"/>
    </location>
</feature>
<evidence type="ECO:0000313" key="7">
    <source>
        <dbReference type="EMBL" id="GEP56926.1"/>
    </source>
</evidence>
<dbReference type="InterPro" id="IPR036513">
    <property type="entry name" value="STAS_dom_sf"/>
</dbReference>
<dbReference type="PANTHER" id="PTHR11814">
    <property type="entry name" value="SULFATE TRANSPORTER"/>
    <property type="match status" value="1"/>
</dbReference>
<dbReference type="Pfam" id="PF00916">
    <property type="entry name" value="Sulfate_transp"/>
    <property type="match status" value="1"/>
</dbReference>
<feature type="transmembrane region" description="Helical" evidence="5">
    <location>
        <begin position="60"/>
        <end position="76"/>
    </location>
</feature>
<feature type="transmembrane region" description="Helical" evidence="5">
    <location>
        <begin position="109"/>
        <end position="130"/>
    </location>
</feature>
<protein>
    <submittedName>
        <fullName evidence="7">DNA repair protein HhH-GPD</fullName>
    </submittedName>
</protein>
<feature type="transmembrane region" description="Helical" evidence="5">
    <location>
        <begin position="83"/>
        <end position="103"/>
    </location>
</feature>
<dbReference type="GO" id="GO:0055085">
    <property type="term" value="P:transmembrane transport"/>
    <property type="evidence" value="ECO:0007669"/>
    <property type="project" value="InterPro"/>
</dbReference>
<feature type="transmembrane region" description="Helical" evidence="5">
    <location>
        <begin position="259"/>
        <end position="277"/>
    </location>
</feature>
<dbReference type="Gene3D" id="3.30.750.24">
    <property type="entry name" value="STAS domain"/>
    <property type="match status" value="1"/>
</dbReference>
<dbReference type="InterPro" id="IPR011547">
    <property type="entry name" value="SLC26A/SulP_dom"/>
</dbReference>
<proteinExistence type="predicted"/>
<comment type="subcellular location">
    <subcellularLocation>
        <location evidence="1">Membrane</location>
        <topology evidence="1">Multi-pass membrane protein</topology>
    </subcellularLocation>
</comment>
<evidence type="ECO:0000313" key="8">
    <source>
        <dbReference type="Proteomes" id="UP000321058"/>
    </source>
</evidence>
<evidence type="ECO:0000256" key="3">
    <source>
        <dbReference type="ARBA" id="ARBA00022989"/>
    </source>
</evidence>
<dbReference type="PROSITE" id="PS50801">
    <property type="entry name" value="STAS"/>
    <property type="match status" value="1"/>
</dbReference>
<feature type="transmembrane region" description="Helical" evidence="5">
    <location>
        <begin position="335"/>
        <end position="355"/>
    </location>
</feature>
<reference evidence="7 8" key="1">
    <citation type="submission" date="2019-07" db="EMBL/GenBank/DDBJ databases">
        <title>Whole genome shotgun sequence of Reyranella soli NBRC 108950.</title>
        <authorList>
            <person name="Hosoyama A."/>
            <person name="Uohara A."/>
            <person name="Ohji S."/>
            <person name="Ichikawa N."/>
        </authorList>
    </citation>
    <scope>NUCLEOTIDE SEQUENCE [LARGE SCALE GENOMIC DNA]</scope>
    <source>
        <strain evidence="7 8">NBRC 108950</strain>
    </source>
</reference>
<evidence type="ECO:0000256" key="4">
    <source>
        <dbReference type="ARBA" id="ARBA00023136"/>
    </source>
</evidence>
<feature type="transmembrane region" description="Helical" evidence="5">
    <location>
        <begin position="187"/>
        <end position="205"/>
    </location>
</feature>
<dbReference type="GO" id="GO:0016020">
    <property type="term" value="C:membrane"/>
    <property type="evidence" value="ECO:0007669"/>
    <property type="project" value="UniProtKB-SubCell"/>
</dbReference>
<name>A0A512NDA0_9HYPH</name>
<feature type="domain" description="STAS" evidence="6">
    <location>
        <begin position="447"/>
        <end position="562"/>
    </location>
</feature>
<evidence type="ECO:0000256" key="1">
    <source>
        <dbReference type="ARBA" id="ARBA00004141"/>
    </source>
</evidence>
<organism evidence="7 8">
    <name type="scientific">Reyranella soli</name>
    <dbReference type="NCBI Taxonomy" id="1230389"/>
    <lineage>
        <taxon>Bacteria</taxon>
        <taxon>Pseudomonadati</taxon>
        <taxon>Pseudomonadota</taxon>
        <taxon>Alphaproteobacteria</taxon>
        <taxon>Hyphomicrobiales</taxon>
        <taxon>Reyranellaceae</taxon>
        <taxon>Reyranella</taxon>
    </lineage>
</organism>
<dbReference type="InterPro" id="IPR001902">
    <property type="entry name" value="SLC26A/SulP_fam"/>
</dbReference>
<comment type="caution">
    <text evidence="7">The sequence shown here is derived from an EMBL/GenBank/DDBJ whole genome shotgun (WGS) entry which is preliminary data.</text>
</comment>
<keyword evidence="2 5" id="KW-0812">Transmembrane</keyword>